<evidence type="ECO:0000313" key="9">
    <source>
        <dbReference type="EMBL" id="KAK3216222.1"/>
    </source>
</evidence>
<organism evidence="9 10">
    <name type="scientific">Pseudopithomyces chartarum</name>
    <dbReference type="NCBI Taxonomy" id="1892770"/>
    <lineage>
        <taxon>Eukaryota</taxon>
        <taxon>Fungi</taxon>
        <taxon>Dikarya</taxon>
        <taxon>Ascomycota</taxon>
        <taxon>Pezizomycotina</taxon>
        <taxon>Dothideomycetes</taxon>
        <taxon>Pleosporomycetidae</taxon>
        <taxon>Pleosporales</taxon>
        <taxon>Massarineae</taxon>
        <taxon>Didymosphaeriaceae</taxon>
        <taxon>Pseudopithomyces</taxon>
    </lineage>
</organism>
<evidence type="ECO:0000256" key="4">
    <source>
        <dbReference type="ARBA" id="ARBA00023136"/>
    </source>
</evidence>
<dbReference type="Proteomes" id="UP001280581">
    <property type="component" value="Unassembled WGS sequence"/>
</dbReference>
<reference evidence="9 10" key="1">
    <citation type="submission" date="2021-02" db="EMBL/GenBank/DDBJ databases">
        <title>Genome assembly of Pseudopithomyces chartarum.</title>
        <authorList>
            <person name="Jauregui R."/>
            <person name="Singh J."/>
            <person name="Voisey C."/>
        </authorList>
    </citation>
    <scope>NUCLEOTIDE SEQUENCE [LARGE SCALE GENOMIC DNA]</scope>
    <source>
        <strain evidence="9 10">AGR01</strain>
    </source>
</reference>
<proteinExistence type="inferred from homology"/>
<feature type="region of interest" description="Disordered" evidence="6">
    <location>
        <begin position="191"/>
        <end position="214"/>
    </location>
</feature>
<feature type="transmembrane region" description="Helical" evidence="7">
    <location>
        <begin position="80"/>
        <end position="104"/>
    </location>
</feature>
<dbReference type="AlphaFoldDB" id="A0AAN6M779"/>
<evidence type="ECO:0000256" key="2">
    <source>
        <dbReference type="ARBA" id="ARBA00022692"/>
    </source>
</evidence>
<comment type="subcellular location">
    <subcellularLocation>
        <location evidence="1">Membrane</location>
        <topology evidence="1">Multi-pass membrane protein</topology>
    </subcellularLocation>
</comment>
<accession>A0AAN6M779</accession>
<feature type="transmembrane region" description="Helical" evidence="7">
    <location>
        <begin position="6"/>
        <end position="26"/>
    </location>
</feature>
<evidence type="ECO:0000256" key="5">
    <source>
        <dbReference type="ARBA" id="ARBA00038359"/>
    </source>
</evidence>
<feature type="transmembrane region" description="Helical" evidence="7">
    <location>
        <begin position="38"/>
        <end position="60"/>
    </location>
</feature>
<dbReference type="InterPro" id="IPR052337">
    <property type="entry name" value="SAT4-like"/>
</dbReference>
<keyword evidence="4 7" id="KW-0472">Membrane</keyword>
<evidence type="ECO:0000256" key="7">
    <source>
        <dbReference type="SAM" id="Phobius"/>
    </source>
</evidence>
<dbReference type="InterPro" id="IPR049326">
    <property type="entry name" value="Rhodopsin_dom_fungi"/>
</dbReference>
<evidence type="ECO:0000259" key="8">
    <source>
        <dbReference type="Pfam" id="PF20684"/>
    </source>
</evidence>
<dbReference type="EMBL" id="WVTA01000002">
    <property type="protein sequence ID" value="KAK3216222.1"/>
    <property type="molecule type" value="Genomic_DNA"/>
</dbReference>
<feature type="domain" description="Rhodopsin" evidence="8">
    <location>
        <begin position="19"/>
        <end position="128"/>
    </location>
</feature>
<name>A0AAN6M779_9PLEO</name>
<feature type="transmembrane region" description="Helical" evidence="7">
    <location>
        <begin position="150"/>
        <end position="173"/>
    </location>
</feature>
<sequence length="309" mass="34588">MGTLICLVVGGFCVLTWIARVIARLSMASAGQWGSDDWVMAAAMVIVIPLTFCAYILNQIGLGQDMWLVPFNNITKVLEIFYYTELLYLTAISLTKISILLFYLRIFPQRNLRRAIYVTIVFCALVTVVSVLRLGYVVEFAHTTNVTWDYMPVGVWSAVETHVGVMVACMPALRSLQTMISARFWPKAQQSSSYHEDGSGENSKKRYGKNSKAWASKSDRSRLSTLNRSKVDKQAFVELNDFGDQKTSPGHGSSTEGLSRSFSSNEYILPLAITPTPIGQRPMKILVQTEYSVNRETMKSESGNFRESV</sequence>
<evidence type="ECO:0000256" key="6">
    <source>
        <dbReference type="SAM" id="MobiDB-lite"/>
    </source>
</evidence>
<protein>
    <recommendedName>
        <fullName evidence="8">Rhodopsin domain-containing protein</fullName>
    </recommendedName>
</protein>
<feature type="compositionally biased region" description="Basic and acidic residues" evidence="6">
    <location>
        <begin position="194"/>
        <end position="204"/>
    </location>
</feature>
<evidence type="ECO:0000256" key="3">
    <source>
        <dbReference type="ARBA" id="ARBA00022989"/>
    </source>
</evidence>
<keyword evidence="3 7" id="KW-1133">Transmembrane helix</keyword>
<feature type="transmembrane region" description="Helical" evidence="7">
    <location>
        <begin position="116"/>
        <end position="138"/>
    </location>
</feature>
<comment type="similarity">
    <text evidence="5">Belongs to the SAT4 family.</text>
</comment>
<keyword evidence="2 7" id="KW-0812">Transmembrane</keyword>
<evidence type="ECO:0000256" key="1">
    <source>
        <dbReference type="ARBA" id="ARBA00004141"/>
    </source>
</evidence>
<comment type="caution">
    <text evidence="9">The sequence shown here is derived from an EMBL/GenBank/DDBJ whole genome shotgun (WGS) entry which is preliminary data.</text>
</comment>
<dbReference type="Pfam" id="PF20684">
    <property type="entry name" value="Fung_rhodopsin"/>
    <property type="match status" value="1"/>
</dbReference>
<dbReference type="GO" id="GO:0016020">
    <property type="term" value="C:membrane"/>
    <property type="evidence" value="ECO:0007669"/>
    <property type="project" value="UniProtKB-SubCell"/>
</dbReference>
<dbReference type="PANTHER" id="PTHR33048">
    <property type="entry name" value="PTH11-LIKE INTEGRAL MEMBRANE PROTEIN (AFU_ORTHOLOGUE AFUA_5G11245)"/>
    <property type="match status" value="1"/>
</dbReference>
<dbReference type="PANTHER" id="PTHR33048:SF160">
    <property type="entry name" value="SAT4 FAMILY MEMBRANE PROTEIN"/>
    <property type="match status" value="1"/>
</dbReference>
<gene>
    <name evidence="9" type="ORF">GRF29_8g2631770</name>
</gene>
<keyword evidence="10" id="KW-1185">Reference proteome</keyword>
<evidence type="ECO:0000313" key="10">
    <source>
        <dbReference type="Proteomes" id="UP001280581"/>
    </source>
</evidence>